<evidence type="ECO:0000313" key="2">
    <source>
        <dbReference type="Proteomes" id="UP001162483"/>
    </source>
</evidence>
<organism evidence="1 2">
    <name type="scientific">Staurois parvus</name>
    <dbReference type="NCBI Taxonomy" id="386267"/>
    <lineage>
        <taxon>Eukaryota</taxon>
        <taxon>Metazoa</taxon>
        <taxon>Chordata</taxon>
        <taxon>Craniata</taxon>
        <taxon>Vertebrata</taxon>
        <taxon>Euteleostomi</taxon>
        <taxon>Amphibia</taxon>
        <taxon>Batrachia</taxon>
        <taxon>Anura</taxon>
        <taxon>Neobatrachia</taxon>
        <taxon>Ranoidea</taxon>
        <taxon>Ranidae</taxon>
        <taxon>Staurois</taxon>
    </lineage>
</organism>
<keyword evidence="2" id="KW-1185">Reference proteome</keyword>
<gene>
    <name evidence="1" type="ORF">SPARVUS_LOCUS5476074</name>
</gene>
<dbReference type="Proteomes" id="UP001162483">
    <property type="component" value="Unassembled WGS sequence"/>
</dbReference>
<name>A0ABN9CNI9_9NEOB</name>
<accession>A0ABN9CNI9</accession>
<dbReference type="EMBL" id="CATNWA010011439">
    <property type="protein sequence ID" value="CAI9561732.1"/>
    <property type="molecule type" value="Genomic_DNA"/>
</dbReference>
<sequence length="73" mass="8140">MRESSSVLPEWPCRLLGPVTCLKRRRGHSGISALLAHVQWAPGCEASSCHSRVPTLKMEMKMGHQKMEHQMAG</sequence>
<proteinExistence type="predicted"/>
<reference evidence="1" key="1">
    <citation type="submission" date="2023-05" db="EMBL/GenBank/DDBJ databases">
        <authorList>
            <person name="Stuckert A."/>
        </authorList>
    </citation>
    <scope>NUCLEOTIDE SEQUENCE</scope>
</reference>
<protein>
    <submittedName>
        <fullName evidence="1">Uncharacterized protein</fullName>
    </submittedName>
</protein>
<feature type="non-terminal residue" evidence="1">
    <location>
        <position position="73"/>
    </location>
</feature>
<evidence type="ECO:0000313" key="1">
    <source>
        <dbReference type="EMBL" id="CAI9561732.1"/>
    </source>
</evidence>
<comment type="caution">
    <text evidence="1">The sequence shown here is derived from an EMBL/GenBank/DDBJ whole genome shotgun (WGS) entry which is preliminary data.</text>
</comment>